<sequence length="270" mass="28511">MKVGFIGIGNMAGAIIKGMIQNGHTSNQDIYVHNTTPEKLTQFTGETGTQACSSNKELAAKVDVLVLAAKPNVFPSILADIKEEIAAHQPVVVSIAAGTTLQKLSDLLNEGHQTPIIRAMPNLNSQVGEGMTALCGNDYTTPEQLAFVLNMFQAIGETIVLPEKDFSTFTAIAGSSPAFVFLFIDSLARAAVKNGMSKDVATKIAAQAVLGSGKLVLDSKETPWNLIDQVSSPGGTTVEGILTLEDTGFISAITKATQAVITKDQDMMQQ</sequence>
<evidence type="ECO:0000256" key="7">
    <source>
        <dbReference type="ARBA" id="ARBA00023002"/>
    </source>
</evidence>
<evidence type="ECO:0000256" key="1">
    <source>
        <dbReference type="ARBA" id="ARBA00004496"/>
    </source>
</evidence>
<evidence type="ECO:0000256" key="2">
    <source>
        <dbReference type="ARBA" id="ARBA00005525"/>
    </source>
</evidence>
<dbReference type="Proteomes" id="UP000199481">
    <property type="component" value="Unassembled WGS sequence"/>
</dbReference>
<dbReference type="InterPro" id="IPR028939">
    <property type="entry name" value="P5C_Rdtase_cat_N"/>
</dbReference>
<dbReference type="InterPro" id="IPR053790">
    <property type="entry name" value="P5CR-like_CS"/>
</dbReference>
<evidence type="ECO:0000259" key="14">
    <source>
        <dbReference type="Pfam" id="PF14748"/>
    </source>
</evidence>
<evidence type="ECO:0000256" key="11">
    <source>
        <dbReference type="PIRSR" id="PIRSR000193-1"/>
    </source>
</evidence>
<dbReference type="HAMAP" id="MF_01925">
    <property type="entry name" value="P5C_reductase"/>
    <property type="match status" value="1"/>
</dbReference>
<dbReference type="EMBL" id="FNJW01000008">
    <property type="protein sequence ID" value="SDQ38055.1"/>
    <property type="molecule type" value="Genomic_DNA"/>
</dbReference>
<protein>
    <recommendedName>
        <fullName evidence="9 10">Pyrroline-5-carboxylate reductase</fullName>
        <shortName evidence="9">P5C reductase</shortName>
        <shortName evidence="9">P5CR</shortName>
        <ecNumber evidence="9 10">1.5.1.2</ecNumber>
    </recommendedName>
    <alternativeName>
        <fullName evidence="9">PCA reductase</fullName>
    </alternativeName>
</protein>
<feature type="domain" description="Pyrroline-5-carboxylate reductase catalytic N-terminal" evidence="13">
    <location>
        <begin position="2"/>
        <end position="98"/>
    </location>
</feature>
<dbReference type="InterPro" id="IPR029036">
    <property type="entry name" value="P5CR_dimer"/>
</dbReference>
<dbReference type="PANTHER" id="PTHR11645:SF0">
    <property type="entry name" value="PYRROLINE-5-CARBOXYLATE REDUCTASE 3"/>
    <property type="match status" value="1"/>
</dbReference>
<comment type="catalytic activity">
    <reaction evidence="9">
        <text>L-proline + NAD(+) = (S)-1-pyrroline-5-carboxylate + NADH + 2 H(+)</text>
        <dbReference type="Rhea" id="RHEA:14105"/>
        <dbReference type="ChEBI" id="CHEBI:15378"/>
        <dbReference type="ChEBI" id="CHEBI:17388"/>
        <dbReference type="ChEBI" id="CHEBI:57540"/>
        <dbReference type="ChEBI" id="CHEBI:57945"/>
        <dbReference type="ChEBI" id="CHEBI:60039"/>
        <dbReference type="EC" id="1.5.1.2"/>
    </reaction>
</comment>
<dbReference type="InterPro" id="IPR008927">
    <property type="entry name" value="6-PGluconate_DH-like_C_sf"/>
</dbReference>
<dbReference type="Gene3D" id="3.40.50.720">
    <property type="entry name" value="NAD(P)-binding Rossmann-like Domain"/>
    <property type="match status" value="1"/>
</dbReference>
<organism evidence="15 16">
    <name type="scientific">Carnobacterium viridans</name>
    <dbReference type="NCBI Taxonomy" id="174587"/>
    <lineage>
        <taxon>Bacteria</taxon>
        <taxon>Bacillati</taxon>
        <taxon>Bacillota</taxon>
        <taxon>Bacilli</taxon>
        <taxon>Lactobacillales</taxon>
        <taxon>Carnobacteriaceae</taxon>
        <taxon>Carnobacterium</taxon>
    </lineage>
</organism>
<evidence type="ECO:0000313" key="15">
    <source>
        <dbReference type="EMBL" id="SDQ38055.1"/>
    </source>
</evidence>
<keyword evidence="16" id="KW-1185">Reference proteome</keyword>
<evidence type="ECO:0000256" key="6">
    <source>
        <dbReference type="ARBA" id="ARBA00022857"/>
    </source>
</evidence>
<dbReference type="InterPro" id="IPR036291">
    <property type="entry name" value="NAD(P)-bd_dom_sf"/>
</dbReference>
<dbReference type="SUPFAM" id="SSF51735">
    <property type="entry name" value="NAD(P)-binding Rossmann-fold domains"/>
    <property type="match status" value="1"/>
</dbReference>
<evidence type="ECO:0000256" key="3">
    <source>
        <dbReference type="ARBA" id="ARBA00022490"/>
    </source>
</evidence>
<keyword evidence="3 9" id="KW-0963">Cytoplasm</keyword>
<dbReference type="EC" id="1.5.1.2" evidence="9 10"/>
<evidence type="ECO:0000256" key="8">
    <source>
        <dbReference type="ARBA" id="ARBA00058118"/>
    </source>
</evidence>
<evidence type="ECO:0000259" key="13">
    <source>
        <dbReference type="Pfam" id="PF03807"/>
    </source>
</evidence>
<dbReference type="OrthoDB" id="9805754at2"/>
<dbReference type="NCBIfam" id="TIGR00112">
    <property type="entry name" value="proC"/>
    <property type="match status" value="1"/>
</dbReference>
<dbReference type="Pfam" id="PF14748">
    <property type="entry name" value="P5CR_dimer"/>
    <property type="match status" value="1"/>
</dbReference>
<gene>
    <name evidence="9" type="primary">proC</name>
    <name evidence="15" type="ORF">SAMN04487752_2050</name>
</gene>
<comment type="similarity">
    <text evidence="2 9 12">Belongs to the pyrroline-5-carboxylate reductase family.</text>
</comment>
<dbReference type="InterPro" id="IPR000304">
    <property type="entry name" value="Pyrroline-COOH_reductase"/>
</dbReference>
<dbReference type="UniPathway" id="UPA00098">
    <property type="reaction ID" value="UER00361"/>
</dbReference>
<evidence type="ECO:0000256" key="5">
    <source>
        <dbReference type="ARBA" id="ARBA00022650"/>
    </source>
</evidence>
<evidence type="ECO:0000256" key="9">
    <source>
        <dbReference type="HAMAP-Rule" id="MF_01925"/>
    </source>
</evidence>
<feature type="binding site" evidence="11">
    <location>
        <position position="55"/>
    </location>
    <ligand>
        <name>NADPH</name>
        <dbReference type="ChEBI" id="CHEBI:57783"/>
    </ligand>
</feature>
<name>A0A1H1AEA9_9LACT</name>
<evidence type="ECO:0000256" key="4">
    <source>
        <dbReference type="ARBA" id="ARBA00022605"/>
    </source>
</evidence>
<dbReference type="FunFam" id="3.40.50.720:FF:000190">
    <property type="entry name" value="Pyrroline-5-carboxylate reductase"/>
    <property type="match status" value="1"/>
</dbReference>
<dbReference type="Pfam" id="PF03807">
    <property type="entry name" value="F420_oxidored"/>
    <property type="match status" value="1"/>
</dbReference>
<keyword evidence="6 9" id="KW-0521">NADP</keyword>
<evidence type="ECO:0000313" key="16">
    <source>
        <dbReference type="Proteomes" id="UP000199481"/>
    </source>
</evidence>
<dbReference type="AlphaFoldDB" id="A0A1H1AEA9"/>
<reference evidence="16" key="1">
    <citation type="submission" date="2016-10" db="EMBL/GenBank/DDBJ databases">
        <authorList>
            <person name="Varghese N."/>
            <person name="Submissions S."/>
        </authorList>
    </citation>
    <scope>NUCLEOTIDE SEQUENCE [LARGE SCALE GENOMIC DNA]</scope>
    <source>
        <strain evidence="16">MPL-11</strain>
    </source>
</reference>
<dbReference type="PANTHER" id="PTHR11645">
    <property type="entry name" value="PYRROLINE-5-CARBOXYLATE REDUCTASE"/>
    <property type="match status" value="1"/>
</dbReference>
<accession>A0A1H1AEA9</accession>
<evidence type="ECO:0000256" key="12">
    <source>
        <dbReference type="RuleBase" id="RU003903"/>
    </source>
</evidence>
<dbReference type="GO" id="GO:0004735">
    <property type="term" value="F:pyrroline-5-carboxylate reductase activity"/>
    <property type="evidence" value="ECO:0007669"/>
    <property type="project" value="UniProtKB-UniRule"/>
</dbReference>
<dbReference type="RefSeq" id="WP_089977683.1">
    <property type="nucleotide sequence ID" value="NZ_CP084916.1"/>
</dbReference>
<dbReference type="GO" id="GO:0005737">
    <property type="term" value="C:cytoplasm"/>
    <property type="evidence" value="ECO:0007669"/>
    <property type="project" value="UniProtKB-SubCell"/>
</dbReference>
<comment type="subcellular location">
    <subcellularLocation>
        <location evidence="1 9">Cytoplasm</location>
    </subcellularLocation>
</comment>
<comment type="catalytic activity">
    <reaction evidence="9 12">
        <text>L-proline + NADP(+) = (S)-1-pyrroline-5-carboxylate + NADPH + 2 H(+)</text>
        <dbReference type="Rhea" id="RHEA:14109"/>
        <dbReference type="ChEBI" id="CHEBI:15378"/>
        <dbReference type="ChEBI" id="CHEBI:17388"/>
        <dbReference type="ChEBI" id="CHEBI:57783"/>
        <dbReference type="ChEBI" id="CHEBI:58349"/>
        <dbReference type="ChEBI" id="CHEBI:60039"/>
        <dbReference type="EC" id="1.5.1.2"/>
    </reaction>
</comment>
<feature type="binding site" evidence="11">
    <location>
        <begin position="6"/>
        <end position="11"/>
    </location>
    <ligand>
        <name>NADP(+)</name>
        <dbReference type="ChEBI" id="CHEBI:58349"/>
    </ligand>
</feature>
<dbReference type="GO" id="GO:0055129">
    <property type="term" value="P:L-proline biosynthetic process"/>
    <property type="evidence" value="ECO:0007669"/>
    <property type="project" value="UniProtKB-UniRule"/>
</dbReference>
<feature type="binding site" evidence="11">
    <location>
        <begin position="68"/>
        <end position="71"/>
    </location>
    <ligand>
        <name>NADP(+)</name>
        <dbReference type="ChEBI" id="CHEBI:58349"/>
    </ligand>
</feature>
<comment type="function">
    <text evidence="8 9">Catalyzes the reduction of 1-pyrroline-5-carboxylate (PCA) to L-proline.</text>
</comment>
<proteinExistence type="inferred from homology"/>
<comment type="pathway">
    <text evidence="9 12">Amino-acid biosynthesis; L-proline biosynthesis; L-proline from L-glutamate 5-semialdehyde: step 1/1.</text>
</comment>
<dbReference type="Gene3D" id="1.10.3730.10">
    <property type="entry name" value="ProC C-terminal domain-like"/>
    <property type="match status" value="1"/>
</dbReference>
<dbReference type="SUPFAM" id="SSF48179">
    <property type="entry name" value="6-phosphogluconate dehydrogenase C-terminal domain-like"/>
    <property type="match status" value="1"/>
</dbReference>
<feature type="domain" description="Pyrroline-5-carboxylate reductase dimerisation" evidence="14">
    <location>
        <begin position="163"/>
        <end position="266"/>
    </location>
</feature>
<keyword evidence="4 9" id="KW-0028">Amino-acid biosynthesis</keyword>
<keyword evidence="7 9" id="KW-0560">Oxidoreductase</keyword>
<dbReference type="PROSITE" id="PS00521">
    <property type="entry name" value="P5CR"/>
    <property type="match status" value="1"/>
</dbReference>
<evidence type="ECO:0000256" key="10">
    <source>
        <dbReference type="NCBIfam" id="TIGR00112"/>
    </source>
</evidence>
<dbReference type="FunFam" id="1.10.3730.10:FF:000001">
    <property type="entry name" value="Pyrroline-5-carboxylate reductase"/>
    <property type="match status" value="1"/>
</dbReference>
<keyword evidence="5 9" id="KW-0641">Proline biosynthesis</keyword>
<dbReference type="PIRSF" id="PIRSF000193">
    <property type="entry name" value="Pyrrol-5-carb_rd"/>
    <property type="match status" value="1"/>
</dbReference>